<accession>A0A679JBB5</accession>
<dbReference type="EMBL" id="LR743507">
    <property type="protein sequence ID" value="CAA2105194.1"/>
    <property type="molecule type" value="Genomic_DNA"/>
</dbReference>
<evidence type="ECO:0000313" key="4">
    <source>
        <dbReference type="EMBL" id="CAA2105194.1"/>
    </source>
</evidence>
<sequence length="659" mass="71593">MTRTRLAALAAGLCAAALLAGCAGVKVGSISPAEYLAQRRGDVLTTGRLSTSAQEVLRVIGSGPDLCRKTGPACRNALADSPGITDEQRLSALSEVWLQVALAADKGVAASPGDEAASAATAIDAWLETARHAYAYLFFTARKPRDRAFEDRQTQVRDYYNYAVQQAITGLFRTYRRSGAPESTDAPQPGTRVQRPPQPPEVPQVGDWHIGSDVTALRLPANAALPDELIPAASLTFSGLRNTYRRDGFGAELVASASKRAYDQAQDPALPYRETPFPAITALLLFDGKNLGEILGTRSVRIAAYDPYRTATVQLAGQDVPLAANFTSGYGLWLARSDFALQALRSLFGSADGLTQPRIYLMQPYDPDRRTIVMLHGLASSPEAWINVANEVLGDETLRRRYQIWQVYYPTNAPLPLNNQAIRQALLQTLAHFDPTGKATASNDITLIGHSMGGVLSRLMVSSSEDKLWDALLDSYPMQGAQQQRMEAKLSPYLRFEPLPQVSDAIFIAAPHRGTSFANNRVSRWVSNLITLPVTMLGQLNDISRELIRIAPARQDRGAFRIPNSIDNLSDRDPFVRLSSGLPMNPRVRFHSIIGNDTPGLAQALSSDGIVPYASAHLDGAASELVIPSQHSVQENPLAILEIRRILKEQLGAPAAQAR</sequence>
<dbReference type="InterPro" id="IPR000073">
    <property type="entry name" value="AB_hydrolase_1"/>
</dbReference>
<feature type="signal peptide" evidence="2">
    <location>
        <begin position="1"/>
        <end position="20"/>
    </location>
</feature>
<name>A0A679JBB5_VARPD</name>
<evidence type="ECO:0000256" key="2">
    <source>
        <dbReference type="SAM" id="SignalP"/>
    </source>
</evidence>
<feature type="region of interest" description="Disordered" evidence="1">
    <location>
        <begin position="178"/>
        <end position="207"/>
    </location>
</feature>
<dbReference type="RefSeq" id="WP_339090726.1">
    <property type="nucleotide sequence ID" value="NZ_LR743507.1"/>
</dbReference>
<feature type="chain" id="PRO_5025620763" description="AB hydrolase-1 domain-containing protein" evidence="2">
    <location>
        <begin position="21"/>
        <end position="659"/>
    </location>
</feature>
<dbReference type="Gene3D" id="3.40.50.1820">
    <property type="entry name" value="alpha/beta hydrolase"/>
    <property type="match status" value="1"/>
</dbReference>
<protein>
    <recommendedName>
        <fullName evidence="3">AB hydrolase-1 domain-containing protein</fullName>
    </recommendedName>
</protein>
<proteinExistence type="predicted"/>
<organism evidence="4">
    <name type="scientific">Variovorax paradoxus</name>
    <dbReference type="NCBI Taxonomy" id="34073"/>
    <lineage>
        <taxon>Bacteria</taxon>
        <taxon>Pseudomonadati</taxon>
        <taxon>Pseudomonadota</taxon>
        <taxon>Betaproteobacteria</taxon>
        <taxon>Burkholderiales</taxon>
        <taxon>Comamonadaceae</taxon>
        <taxon>Variovorax</taxon>
    </lineage>
</organism>
<dbReference type="PROSITE" id="PS51257">
    <property type="entry name" value="PROKAR_LIPOPROTEIN"/>
    <property type="match status" value="1"/>
</dbReference>
<feature type="domain" description="AB hydrolase-1" evidence="3">
    <location>
        <begin position="372"/>
        <end position="637"/>
    </location>
</feature>
<dbReference type="SUPFAM" id="SSF53474">
    <property type="entry name" value="alpha/beta-Hydrolases"/>
    <property type="match status" value="1"/>
</dbReference>
<evidence type="ECO:0000259" key="3">
    <source>
        <dbReference type="Pfam" id="PF12697"/>
    </source>
</evidence>
<evidence type="ECO:0000256" key="1">
    <source>
        <dbReference type="SAM" id="MobiDB-lite"/>
    </source>
</evidence>
<keyword evidence="2" id="KW-0732">Signal</keyword>
<gene>
    <name evidence="4" type="ORF">VVAX_03133</name>
</gene>
<dbReference type="InterPro" id="IPR029058">
    <property type="entry name" value="AB_hydrolase_fold"/>
</dbReference>
<dbReference type="Pfam" id="PF12697">
    <property type="entry name" value="Abhydrolase_6"/>
    <property type="match status" value="1"/>
</dbReference>
<dbReference type="AlphaFoldDB" id="A0A679JBB5"/>
<reference evidence="4" key="1">
    <citation type="submission" date="2019-12" db="EMBL/GenBank/DDBJ databases">
        <authorList>
            <person name="Cremers G."/>
        </authorList>
    </citation>
    <scope>NUCLEOTIDE SEQUENCE</scope>
    <source>
        <strain evidence="4">Vvax</strain>
    </source>
</reference>